<dbReference type="Pfam" id="PF00691">
    <property type="entry name" value="OmpA"/>
    <property type="match status" value="1"/>
</dbReference>
<dbReference type="KEGG" id="fpw:IA04_01490"/>
<dbReference type="KEGG" id="fpk:IA06_01540"/>
<evidence type="ECO:0000256" key="3">
    <source>
        <dbReference type="ARBA" id="ARBA00023237"/>
    </source>
</evidence>
<proteinExistence type="predicted"/>
<dbReference type="GO" id="GO:0009279">
    <property type="term" value="C:cell outer membrane"/>
    <property type="evidence" value="ECO:0007669"/>
    <property type="project" value="UniProtKB-SubCell"/>
</dbReference>
<dbReference type="SUPFAM" id="SSF82171">
    <property type="entry name" value="DPP6 N-terminal domain-like"/>
    <property type="match status" value="1"/>
</dbReference>
<dbReference type="InterPro" id="IPR050330">
    <property type="entry name" value="Bact_OuterMem_StrucFunc"/>
</dbReference>
<evidence type="ECO:0000313" key="5">
    <source>
        <dbReference type="Proteomes" id="UP000596329"/>
    </source>
</evidence>
<dbReference type="SUPFAM" id="SSF48452">
    <property type="entry name" value="TPR-like"/>
    <property type="match status" value="1"/>
</dbReference>
<dbReference type="PROSITE" id="PS51123">
    <property type="entry name" value="OMPA_2"/>
    <property type="match status" value="1"/>
</dbReference>
<dbReference type="SUPFAM" id="SSF103088">
    <property type="entry name" value="OmpA-like"/>
    <property type="match status" value="1"/>
</dbReference>
<name>A0A075RFP7_FLAPS</name>
<dbReference type="PANTHER" id="PTHR30329:SF21">
    <property type="entry name" value="LIPOPROTEIN YIAD-RELATED"/>
    <property type="match status" value="1"/>
</dbReference>
<comment type="subcellular location">
    <subcellularLocation>
        <location evidence="1">Cell outer membrane</location>
    </subcellularLocation>
</comment>
<reference evidence="4 5" key="1">
    <citation type="submission" date="2020-07" db="EMBL/GenBank/DDBJ databases">
        <title>Genomic characterization of Flavobacterium psychrophilum strains.</title>
        <authorList>
            <person name="Castillo D."/>
            <person name="Jorgensen J."/>
            <person name="Middelboe M."/>
        </authorList>
    </citation>
    <scope>NUCLEOTIDE SEQUENCE [LARGE SCALE GENOMIC DNA]</scope>
    <source>
        <strain evidence="4 5">FPS-R7</strain>
    </source>
</reference>
<dbReference type="PANTHER" id="PTHR30329">
    <property type="entry name" value="STATOR ELEMENT OF FLAGELLAR MOTOR COMPLEX"/>
    <property type="match status" value="1"/>
</dbReference>
<evidence type="ECO:0000256" key="1">
    <source>
        <dbReference type="ARBA" id="ARBA00004442"/>
    </source>
</evidence>
<dbReference type="Proteomes" id="UP000596329">
    <property type="component" value="Chromosome"/>
</dbReference>
<dbReference type="KEGG" id="fpq:IB65_05470"/>
<evidence type="ECO:0000313" key="4">
    <source>
        <dbReference type="EMBL" id="QRE04571.1"/>
    </source>
</evidence>
<dbReference type="EMBL" id="CP059075">
    <property type="protein sequence ID" value="QRE04571.1"/>
    <property type="molecule type" value="Genomic_DNA"/>
</dbReference>
<dbReference type="InterPro" id="IPR036737">
    <property type="entry name" value="OmpA-like_sf"/>
</dbReference>
<dbReference type="InterPro" id="IPR011990">
    <property type="entry name" value="TPR-like_helical_dom_sf"/>
</dbReference>
<dbReference type="InterPro" id="IPR008969">
    <property type="entry name" value="CarboxyPept-like_regulatory"/>
</dbReference>
<dbReference type="PRINTS" id="PR01021">
    <property type="entry name" value="OMPADOMAIN"/>
</dbReference>
<accession>A0A075RFP7</accession>
<dbReference type="Gene3D" id="1.25.40.10">
    <property type="entry name" value="Tetratricopeptide repeat domain"/>
    <property type="match status" value="1"/>
</dbReference>
<dbReference type="InterPro" id="IPR011042">
    <property type="entry name" value="6-blade_b-propeller_TolB-like"/>
</dbReference>
<dbReference type="Pfam" id="PF13620">
    <property type="entry name" value="CarboxypepD_reg"/>
    <property type="match status" value="1"/>
</dbReference>
<dbReference type="OMA" id="YHESTPA"/>
<dbReference type="Pfam" id="PF07676">
    <property type="entry name" value="PD40"/>
    <property type="match status" value="2"/>
</dbReference>
<gene>
    <name evidence="4" type="ORF">H0H26_02930</name>
</gene>
<protein>
    <submittedName>
        <fullName evidence="4">OmpA family protein</fullName>
    </submittedName>
</protein>
<dbReference type="SUPFAM" id="SSF49464">
    <property type="entry name" value="Carboxypeptidase regulatory domain-like"/>
    <property type="match status" value="1"/>
</dbReference>
<dbReference type="Gene3D" id="3.30.1330.60">
    <property type="entry name" value="OmpA-like domain"/>
    <property type="match status" value="1"/>
</dbReference>
<dbReference type="RefSeq" id="WP_011962492.1">
    <property type="nucleotide sequence ID" value="NZ_BCNG01000110.1"/>
</dbReference>
<dbReference type="AlphaFoldDB" id="A0A075RFP7"/>
<organism evidence="4 5">
    <name type="scientific">Flavobacterium psychrophilum</name>
    <dbReference type="NCBI Taxonomy" id="96345"/>
    <lineage>
        <taxon>Bacteria</taxon>
        <taxon>Pseudomonadati</taxon>
        <taxon>Bacteroidota</taxon>
        <taxon>Flavobacteriia</taxon>
        <taxon>Flavobacteriales</taxon>
        <taxon>Flavobacteriaceae</taxon>
        <taxon>Flavobacterium</taxon>
    </lineage>
</organism>
<sequence>MKNILKTITLLLICFCANAQTGKLDKANKQYENLAYIDAAKTYEKVAEKGYKSVDLFEKLGDSYYFNAKLKEANKWYKELFALNEKVEPEYYYRYSQTLKAVEDYANADVYMERFRINLPGDNRAKLYNDQKDYKEVIAKNSGRYEVKPTKVNTKMSDYGSAILGDKLIFASSRDHVGLVKSSSKWTEEAFTDLYAADKSEDGTLSNPKKFSNSVNSKFHEDSPVFTNDMKTVYFTRNNYKDGKTGKDDRKVILLKLYKATLIEGKWQDITELPFNSDQYSVAHPALSPDNKTLYFASNMPGSKGQSDIFAVSIISDNTYGTPVNLAKINTEGRETFPFVTSDNELYFASDGHQGLGGLDIFATKLTKSGLPGQVINVGAPVNGPMDDFSFMIEKPSRTGYFSSNREGGLGLDDIYYFKENEAINLDSSHLLEGIVTNSETGEILDNAKVTIYDEEFNPILSVTTDDKGYYTFAVEQGKKYHVRAEKDEYETKELPVTIPRTPGKTYVPIATAKKIRVIKVGSDIAKALSIKMIYFDLNKSVIRKDASVELAKILTVLNLNPTIKIDIRSHTDSRQTAAYNMSLSDRRAKSTIEWLVQKGISPDRLTGRGYGESQLVNECSDGVNCTGEQHQLNRRSEFIIISM</sequence>
<dbReference type="GeneID" id="66553073"/>
<dbReference type="InterPro" id="IPR006664">
    <property type="entry name" value="OMP_bac"/>
</dbReference>
<keyword evidence="3" id="KW-0998">Cell outer membrane</keyword>
<dbReference type="InterPro" id="IPR011659">
    <property type="entry name" value="WD40"/>
</dbReference>
<dbReference type="KEGG" id="fpv:IA03_05575"/>
<evidence type="ECO:0000256" key="2">
    <source>
        <dbReference type="ARBA" id="ARBA00023136"/>
    </source>
</evidence>
<dbReference type="InterPro" id="IPR006665">
    <property type="entry name" value="OmpA-like"/>
</dbReference>
<dbReference type="CDD" id="cd07185">
    <property type="entry name" value="OmpA_C-like"/>
    <property type="match status" value="1"/>
</dbReference>
<dbReference type="Gene3D" id="2.120.10.30">
    <property type="entry name" value="TolB, C-terminal domain"/>
    <property type="match status" value="1"/>
</dbReference>
<keyword evidence="2" id="KW-0472">Membrane</keyword>
<dbReference type="Gene3D" id="2.60.40.1120">
    <property type="entry name" value="Carboxypeptidase-like, regulatory domain"/>
    <property type="match status" value="1"/>
</dbReference>